<name>A0A9J5YCY7_SOLCO</name>
<protein>
    <submittedName>
        <fullName evidence="1">Uncharacterized protein</fullName>
    </submittedName>
</protein>
<dbReference type="EMBL" id="JACXVP010000007">
    <property type="protein sequence ID" value="KAG5596854.1"/>
    <property type="molecule type" value="Genomic_DNA"/>
</dbReference>
<reference evidence="1 2" key="1">
    <citation type="submission" date="2020-09" db="EMBL/GenBank/DDBJ databases">
        <title>De no assembly of potato wild relative species, Solanum commersonii.</title>
        <authorList>
            <person name="Cho K."/>
        </authorList>
    </citation>
    <scope>NUCLEOTIDE SEQUENCE [LARGE SCALE GENOMIC DNA]</scope>
    <source>
        <strain evidence="1">LZ3.2</strain>
        <tissue evidence="1">Leaf</tissue>
    </source>
</reference>
<accession>A0A9J5YCY7</accession>
<proteinExistence type="predicted"/>
<evidence type="ECO:0000313" key="2">
    <source>
        <dbReference type="Proteomes" id="UP000824120"/>
    </source>
</evidence>
<dbReference type="Proteomes" id="UP000824120">
    <property type="component" value="Chromosome 7"/>
</dbReference>
<sequence length="127" mass="14883">MLVSRSSIIKPVDSHNILLLTYKCNILWKLSFIASNNTHFFFVLPLYKIPCRWSWKIHYYPCAEGDLSQNGRRGFGVKHKYEQYLTHNIEEGRTKGKIKSSSISILLGTLKICLQFKLNEECKHMEF</sequence>
<evidence type="ECO:0000313" key="1">
    <source>
        <dbReference type="EMBL" id="KAG5596854.1"/>
    </source>
</evidence>
<comment type="caution">
    <text evidence="1">The sequence shown here is derived from an EMBL/GenBank/DDBJ whole genome shotgun (WGS) entry which is preliminary data.</text>
</comment>
<keyword evidence="2" id="KW-1185">Reference proteome</keyword>
<dbReference type="AlphaFoldDB" id="A0A9J5YCY7"/>
<gene>
    <name evidence="1" type="ORF">H5410_038086</name>
</gene>
<organism evidence="1 2">
    <name type="scientific">Solanum commersonii</name>
    <name type="common">Commerson's wild potato</name>
    <name type="synonym">Commerson's nightshade</name>
    <dbReference type="NCBI Taxonomy" id="4109"/>
    <lineage>
        <taxon>Eukaryota</taxon>
        <taxon>Viridiplantae</taxon>
        <taxon>Streptophyta</taxon>
        <taxon>Embryophyta</taxon>
        <taxon>Tracheophyta</taxon>
        <taxon>Spermatophyta</taxon>
        <taxon>Magnoliopsida</taxon>
        <taxon>eudicotyledons</taxon>
        <taxon>Gunneridae</taxon>
        <taxon>Pentapetalae</taxon>
        <taxon>asterids</taxon>
        <taxon>lamiids</taxon>
        <taxon>Solanales</taxon>
        <taxon>Solanaceae</taxon>
        <taxon>Solanoideae</taxon>
        <taxon>Solaneae</taxon>
        <taxon>Solanum</taxon>
    </lineage>
</organism>